<evidence type="ECO:0000313" key="13">
    <source>
        <dbReference type="Proteomes" id="UP001242313"/>
    </source>
</evidence>
<feature type="domain" description="Polyphosphate kinase N-terminal" evidence="9">
    <location>
        <begin position="13"/>
        <end position="118"/>
    </location>
</feature>
<dbReference type="PANTHER" id="PTHR30218">
    <property type="entry name" value="POLYPHOSPHATE KINASE"/>
    <property type="match status" value="1"/>
</dbReference>
<dbReference type="Proteomes" id="UP001242313">
    <property type="component" value="Unassembled WGS sequence"/>
</dbReference>
<dbReference type="Gene3D" id="3.30.1840.10">
    <property type="entry name" value="Polyphosphate kinase middle domain"/>
    <property type="match status" value="1"/>
</dbReference>
<keyword evidence="1 6" id="KW-0597">Phosphoprotein</keyword>
<keyword evidence="13" id="KW-1185">Reference proteome</keyword>
<dbReference type="NCBIfam" id="TIGR03705">
    <property type="entry name" value="poly_P_kin"/>
    <property type="match status" value="1"/>
</dbReference>
<dbReference type="Gene3D" id="1.20.58.310">
    <property type="entry name" value="Polyphosphate kinase N-terminal domain"/>
    <property type="match status" value="1"/>
</dbReference>
<feature type="domain" description="Polyphosphate kinase C-terminal" evidence="11">
    <location>
        <begin position="346"/>
        <end position="510"/>
    </location>
</feature>
<dbReference type="NCBIfam" id="NF003920">
    <property type="entry name" value="PRK05443.2-1"/>
    <property type="match status" value="1"/>
</dbReference>
<keyword evidence="6" id="KW-0479">Metal-binding</keyword>
<comment type="PTM">
    <text evidence="6 7">An intermediate of this reaction is the autophosphorylated ppk in which a phosphate is covalently linked to a histidine residue through a N-P bond.</text>
</comment>
<evidence type="ECO:0000259" key="11">
    <source>
        <dbReference type="Pfam" id="PF17941"/>
    </source>
</evidence>
<dbReference type="SUPFAM" id="SSF56024">
    <property type="entry name" value="Phospholipase D/nuclease"/>
    <property type="match status" value="2"/>
</dbReference>
<keyword evidence="2 6" id="KW-0808">Transferase</keyword>
<comment type="cofactor">
    <cofactor evidence="6">
        <name>Mg(2+)</name>
        <dbReference type="ChEBI" id="CHEBI:18420"/>
    </cofactor>
</comment>
<dbReference type="Pfam" id="PF02503">
    <property type="entry name" value="PP_kinase"/>
    <property type="match status" value="1"/>
</dbReference>
<dbReference type="PIRSF" id="PIRSF015589">
    <property type="entry name" value="PP_kinase"/>
    <property type="match status" value="1"/>
</dbReference>
<keyword evidence="6" id="KW-0460">Magnesium</keyword>
<dbReference type="InterPro" id="IPR025198">
    <property type="entry name" value="PPK_N_dom"/>
</dbReference>
<evidence type="ECO:0000256" key="5">
    <source>
        <dbReference type="ARBA" id="ARBA00022840"/>
    </source>
</evidence>
<feature type="binding site" evidence="6">
    <location>
        <position position="607"/>
    </location>
    <ligand>
        <name>ATP</name>
        <dbReference type="ChEBI" id="CHEBI:30616"/>
    </ligand>
</feature>
<dbReference type="SUPFAM" id="SSF140356">
    <property type="entry name" value="PPK N-terminal domain-like"/>
    <property type="match status" value="1"/>
</dbReference>
<dbReference type="PANTHER" id="PTHR30218:SF0">
    <property type="entry name" value="POLYPHOSPHATE KINASE"/>
    <property type="match status" value="1"/>
</dbReference>
<protein>
    <recommendedName>
        <fullName evidence="6 7">Polyphosphate kinase</fullName>
        <ecNumber evidence="6 7">2.7.4.1</ecNumber>
    </recommendedName>
    <alternativeName>
        <fullName evidence="6">ATP-polyphosphate phosphotransferase</fullName>
    </alternativeName>
    <alternativeName>
        <fullName evidence="6">Polyphosphoric acid kinase</fullName>
    </alternativeName>
</protein>
<evidence type="ECO:0000259" key="8">
    <source>
        <dbReference type="Pfam" id="PF02503"/>
    </source>
</evidence>
<reference evidence="12 13" key="1">
    <citation type="submission" date="2023-07" db="EMBL/GenBank/DDBJ databases">
        <title>Genomic Encyclopedia of Type Strains, Phase IV (KMG-IV): sequencing the most valuable type-strain genomes for metagenomic binning, comparative biology and taxonomic classification.</title>
        <authorList>
            <person name="Goeker M."/>
        </authorList>
    </citation>
    <scope>NUCLEOTIDE SEQUENCE [LARGE SCALE GENOMIC DNA]</scope>
    <source>
        <strain evidence="12 13">DSM 19598</strain>
    </source>
</reference>
<dbReference type="NCBIfam" id="NF003917">
    <property type="entry name" value="PRK05443.1-1"/>
    <property type="match status" value="1"/>
</dbReference>
<keyword evidence="3 6" id="KW-0547">Nucleotide-binding</keyword>
<organism evidence="12 13">
    <name type="scientific">Mesobacillus stamsii</name>
    <dbReference type="NCBI Taxonomy" id="225347"/>
    <lineage>
        <taxon>Bacteria</taxon>
        <taxon>Bacillati</taxon>
        <taxon>Bacillota</taxon>
        <taxon>Bacilli</taxon>
        <taxon>Bacillales</taxon>
        <taxon>Bacillaceae</taxon>
        <taxon>Mesobacillus</taxon>
    </lineage>
</organism>
<feature type="active site" description="Phosphohistidine intermediate" evidence="6">
    <location>
        <position position="450"/>
    </location>
</feature>
<dbReference type="Gene3D" id="3.30.870.10">
    <property type="entry name" value="Endonuclease Chain A"/>
    <property type="match status" value="2"/>
</dbReference>
<proteinExistence type="inferred from homology"/>
<dbReference type="EC" id="2.7.4.1" evidence="6 7"/>
<dbReference type="InterPro" id="IPR025200">
    <property type="entry name" value="PPK_C_dom2"/>
</dbReference>
<feature type="binding site" evidence="6">
    <location>
        <position position="51"/>
    </location>
    <ligand>
        <name>ATP</name>
        <dbReference type="ChEBI" id="CHEBI:30616"/>
    </ligand>
</feature>
<dbReference type="SUPFAM" id="SSF143724">
    <property type="entry name" value="PHP14-like"/>
    <property type="match status" value="1"/>
</dbReference>
<comment type="catalytic activity">
    <reaction evidence="6 7">
        <text>[phosphate](n) + ATP = [phosphate](n+1) + ADP</text>
        <dbReference type="Rhea" id="RHEA:19573"/>
        <dbReference type="Rhea" id="RHEA-COMP:9859"/>
        <dbReference type="Rhea" id="RHEA-COMP:14280"/>
        <dbReference type="ChEBI" id="CHEBI:16838"/>
        <dbReference type="ChEBI" id="CHEBI:30616"/>
        <dbReference type="ChEBI" id="CHEBI:456216"/>
        <dbReference type="EC" id="2.7.4.1"/>
    </reaction>
</comment>
<dbReference type="GO" id="GO:0008976">
    <property type="term" value="F:polyphosphate kinase activity"/>
    <property type="evidence" value="ECO:0007669"/>
    <property type="project" value="UniProtKB-EC"/>
</dbReference>
<evidence type="ECO:0000256" key="3">
    <source>
        <dbReference type="ARBA" id="ARBA00022741"/>
    </source>
</evidence>
<dbReference type="Pfam" id="PF17941">
    <property type="entry name" value="PP_kinase_C_1"/>
    <property type="match status" value="1"/>
</dbReference>
<dbReference type="InterPro" id="IPR024953">
    <property type="entry name" value="PP_kinase_middle"/>
</dbReference>
<comment type="function">
    <text evidence="6 7">Catalyzes the reversible transfer of the terminal phosphate of ATP to form a long-chain polyphosphate (polyP).</text>
</comment>
<keyword evidence="5 6" id="KW-0067">ATP-binding</keyword>
<dbReference type="RefSeq" id="WP_307192525.1">
    <property type="nucleotide sequence ID" value="NZ_JAUSUN010000033.1"/>
</dbReference>
<evidence type="ECO:0000256" key="4">
    <source>
        <dbReference type="ARBA" id="ARBA00022777"/>
    </source>
</evidence>
<name>A0ABU0FZS3_9BACI</name>
<evidence type="ECO:0000256" key="1">
    <source>
        <dbReference type="ARBA" id="ARBA00022553"/>
    </source>
</evidence>
<dbReference type="Pfam" id="PF13089">
    <property type="entry name" value="PP_kinase_N"/>
    <property type="match status" value="1"/>
</dbReference>
<feature type="domain" description="Polyphosphate kinase C-terminal" evidence="10">
    <location>
        <begin position="518"/>
        <end position="690"/>
    </location>
</feature>
<evidence type="ECO:0000259" key="9">
    <source>
        <dbReference type="Pfam" id="PF13089"/>
    </source>
</evidence>
<dbReference type="EMBL" id="JAUSUN010000033">
    <property type="protein sequence ID" value="MDQ0415426.1"/>
    <property type="molecule type" value="Genomic_DNA"/>
</dbReference>
<feature type="binding site" evidence="6">
    <location>
        <position position="483"/>
    </location>
    <ligand>
        <name>ATP</name>
        <dbReference type="ChEBI" id="CHEBI:30616"/>
    </ligand>
</feature>
<comment type="caution">
    <text evidence="12">The sequence shown here is derived from an EMBL/GenBank/DDBJ whole genome shotgun (WGS) entry which is preliminary data.</text>
</comment>
<keyword evidence="4 6" id="KW-0418">Kinase</keyword>
<dbReference type="InterPro" id="IPR036830">
    <property type="entry name" value="PP_kinase_middle_dom_sf"/>
</dbReference>
<evidence type="ECO:0000256" key="2">
    <source>
        <dbReference type="ARBA" id="ARBA00022679"/>
    </source>
</evidence>
<feature type="binding site" evidence="6">
    <location>
        <position position="420"/>
    </location>
    <ligand>
        <name>Mg(2+)</name>
        <dbReference type="ChEBI" id="CHEBI:18420"/>
    </ligand>
</feature>
<feature type="binding site" evidence="6">
    <location>
        <position position="390"/>
    </location>
    <ligand>
        <name>Mg(2+)</name>
        <dbReference type="ChEBI" id="CHEBI:18420"/>
    </ligand>
</feature>
<evidence type="ECO:0000259" key="10">
    <source>
        <dbReference type="Pfam" id="PF13090"/>
    </source>
</evidence>
<comment type="similarity">
    <text evidence="6 7">Belongs to the polyphosphate kinase 1 (PPK1) family.</text>
</comment>
<sequence length="704" mass="81867">MENNIKLNEPSNFNNRELSWLSFNKRVLEEARDDSNPLLERLKFLAIFSSNLDEFFMVRVAGLKDQIKVGFTQPENKAGLTPKEQMEKITKITHKLVAIQNKTYQELLTALKNEDVSFLSMQELSPECLSYLEQHFDKIIFPVLTPLAVDAYRPFPLLANKRINLDVTLYEKDDSGNTEKKFAIVQVPKGLDRFVEIPNQDEGHKRKFVYIEELISHFVYKLFPGMQVQSVTIFRITRNADLEIHEEGARDLLKEIEEELKMRKWGAAVRLEVSKKFIDKEVLAFFIDELEIHEKDIYFLEGPLDLTFLFGFYKQLAAFKEHLTFETFLPQPAQDMIIEQEGVKKNIFEIIKEKDVLLHHPFESFEPVIDFIRSAAEDDQVLAIKQTLYRVSEESPIIKYLIKAAENGKQVLVLVELKARFDEEHNVQWAKELEEAGCHVIYGKTLLKTHSKITLVVRKNHDVIERFVHLGTGNYNEETAKVYTDLGLFTANEEFGIDATNFFNYLSGFMEKPPFHHLIMAPNDIREEFIQLVDKEIAFHQQSGNGRIIAKMNSFTDKKLIIKLYEASRAGVKIDLIVRGTCCLRPGIKGVSENIRVISIVGRFLEHSRIYYFHQNGQEKILLSSADLMTRNMEKRVEITFPILNLNLKERIKQNLAIYLMDNVKSREQDRLGNYTYVKRNTNEELVNSQMNLWALAYDNMDDE</sequence>
<gene>
    <name evidence="6" type="primary">ppk</name>
    <name evidence="12" type="ORF">J2S25_003653</name>
</gene>
<feature type="binding site" evidence="6">
    <location>
        <position position="579"/>
    </location>
    <ligand>
        <name>ATP</name>
        <dbReference type="ChEBI" id="CHEBI:30616"/>
    </ligand>
</feature>
<dbReference type="InterPro" id="IPR036832">
    <property type="entry name" value="PPK_N_dom_sf"/>
</dbReference>
<dbReference type="CDD" id="cd09165">
    <property type="entry name" value="PLDc_PaPPK1_C1_like"/>
    <property type="match status" value="1"/>
</dbReference>
<dbReference type="Pfam" id="PF13090">
    <property type="entry name" value="PP_kinase_C"/>
    <property type="match status" value="1"/>
</dbReference>
<dbReference type="NCBIfam" id="NF003918">
    <property type="entry name" value="PRK05443.1-2"/>
    <property type="match status" value="1"/>
</dbReference>
<accession>A0ABU0FZS3</accession>
<dbReference type="HAMAP" id="MF_00347">
    <property type="entry name" value="Polyphosphate_kinase"/>
    <property type="match status" value="1"/>
</dbReference>
<evidence type="ECO:0000313" key="12">
    <source>
        <dbReference type="EMBL" id="MDQ0415426.1"/>
    </source>
</evidence>
<dbReference type="InterPro" id="IPR041108">
    <property type="entry name" value="PP_kinase_C_1"/>
</dbReference>
<dbReference type="CDD" id="cd09168">
    <property type="entry name" value="PLDc_PaPPK1_C2_like"/>
    <property type="match status" value="1"/>
</dbReference>
<evidence type="ECO:0000256" key="7">
    <source>
        <dbReference type="RuleBase" id="RU003800"/>
    </source>
</evidence>
<evidence type="ECO:0000256" key="6">
    <source>
        <dbReference type="HAMAP-Rule" id="MF_00347"/>
    </source>
</evidence>
<feature type="domain" description="Polyphosphate kinase middle" evidence="8">
    <location>
        <begin position="131"/>
        <end position="312"/>
    </location>
</feature>
<dbReference type="NCBIfam" id="NF003921">
    <property type="entry name" value="PRK05443.2-2"/>
    <property type="match status" value="1"/>
</dbReference>
<dbReference type="InterPro" id="IPR003414">
    <property type="entry name" value="PP_kinase"/>
</dbReference>